<keyword evidence="4" id="KW-1185">Reference proteome</keyword>
<dbReference type="InterPro" id="IPR018929">
    <property type="entry name" value="DUF2510"/>
</dbReference>
<evidence type="ECO:0000256" key="1">
    <source>
        <dbReference type="SAM" id="Phobius"/>
    </source>
</evidence>
<keyword evidence="1" id="KW-0812">Transmembrane</keyword>
<dbReference type="Pfam" id="PF03793">
    <property type="entry name" value="PASTA"/>
    <property type="match status" value="1"/>
</dbReference>
<feature type="transmembrane region" description="Helical" evidence="1">
    <location>
        <begin position="65"/>
        <end position="84"/>
    </location>
</feature>
<evidence type="ECO:0000313" key="4">
    <source>
        <dbReference type="Proteomes" id="UP000675163"/>
    </source>
</evidence>
<evidence type="ECO:0000313" key="3">
    <source>
        <dbReference type="EMBL" id="MBP1325319.1"/>
    </source>
</evidence>
<dbReference type="EMBL" id="JAFIDA010000001">
    <property type="protein sequence ID" value="MBP1325319.1"/>
    <property type="molecule type" value="Genomic_DNA"/>
</dbReference>
<dbReference type="RefSeq" id="WP_209704360.1">
    <property type="nucleotide sequence ID" value="NZ_JAFIDA010000001.1"/>
</dbReference>
<gene>
    <name evidence="3" type="ORF">JOF28_000551</name>
</gene>
<dbReference type="CDD" id="cd06577">
    <property type="entry name" value="PASTA_pknB"/>
    <property type="match status" value="1"/>
</dbReference>
<dbReference type="InterPro" id="IPR005543">
    <property type="entry name" value="PASTA_dom"/>
</dbReference>
<dbReference type="AlphaFoldDB" id="A0A940T346"/>
<sequence length="294" mass="31736">MSTPAGWYDDGSGRQRWWDGNQWADRFLDQDAPQSALAAATATVPPQSAESPSASGAKKAWYKRWWVWLIVGVLVLGGIGNALADEPESVTVPDLIDMSGNEARKVLSDLDLVAEFEDATGEDRVVIAHSNWEVERTDPVSGASIPKGQTVTLYVTKISEGEEALKEAAEKKAETDAARKAEEAAAAEEVKAAEEAAAAPDTRPVLDEITAAQFLALAWEERFLYGGTVHWIVDRITTANEDGTYTFKIGATFKNEYGTKMKATIEGDVGGTTAAPVILDSILYTASGEILNYY</sequence>
<dbReference type="Gene3D" id="3.30.10.20">
    <property type="match status" value="1"/>
</dbReference>
<reference evidence="3" key="1">
    <citation type="submission" date="2021-02" db="EMBL/GenBank/DDBJ databases">
        <title>Sequencing the genomes of 1000 actinobacteria strains.</title>
        <authorList>
            <person name="Klenk H.-P."/>
        </authorList>
    </citation>
    <scope>NUCLEOTIDE SEQUENCE</scope>
    <source>
        <strain evidence="3">DSM 22850</strain>
    </source>
</reference>
<keyword evidence="1" id="KW-0472">Membrane</keyword>
<name>A0A940T346_9MICO</name>
<accession>A0A940T346</accession>
<dbReference type="SMART" id="SM00740">
    <property type="entry name" value="PASTA"/>
    <property type="match status" value="1"/>
</dbReference>
<proteinExistence type="predicted"/>
<keyword evidence="1" id="KW-1133">Transmembrane helix</keyword>
<feature type="domain" description="PASTA" evidence="2">
    <location>
        <begin position="86"/>
        <end position="157"/>
    </location>
</feature>
<dbReference type="Pfam" id="PF10708">
    <property type="entry name" value="DUF2510"/>
    <property type="match status" value="1"/>
</dbReference>
<evidence type="ECO:0000259" key="2">
    <source>
        <dbReference type="PROSITE" id="PS51178"/>
    </source>
</evidence>
<protein>
    <recommendedName>
        <fullName evidence="2">PASTA domain-containing protein</fullName>
    </recommendedName>
</protein>
<comment type="caution">
    <text evidence="3">The sequence shown here is derived from an EMBL/GenBank/DDBJ whole genome shotgun (WGS) entry which is preliminary data.</text>
</comment>
<dbReference type="Proteomes" id="UP000675163">
    <property type="component" value="Unassembled WGS sequence"/>
</dbReference>
<dbReference type="PROSITE" id="PS51178">
    <property type="entry name" value="PASTA"/>
    <property type="match status" value="1"/>
</dbReference>
<organism evidence="3 4">
    <name type="scientific">Leucobacter exalbidus</name>
    <dbReference type="NCBI Taxonomy" id="662960"/>
    <lineage>
        <taxon>Bacteria</taxon>
        <taxon>Bacillati</taxon>
        <taxon>Actinomycetota</taxon>
        <taxon>Actinomycetes</taxon>
        <taxon>Micrococcales</taxon>
        <taxon>Microbacteriaceae</taxon>
        <taxon>Leucobacter</taxon>
    </lineage>
</organism>